<keyword evidence="2" id="KW-1185">Reference proteome</keyword>
<accession>A0A1M6YY44</accession>
<dbReference type="RefSeq" id="WP_154652464.1">
    <property type="nucleotide sequence ID" value="NZ_AEMG01000013.1"/>
</dbReference>
<dbReference type="EMBL" id="FRAN01000005">
    <property type="protein sequence ID" value="SHL23166.1"/>
    <property type="molecule type" value="Genomic_DNA"/>
</dbReference>
<protein>
    <recommendedName>
        <fullName evidence="3">Small CPxCG-related zinc finger protein</fullName>
    </recommendedName>
</protein>
<evidence type="ECO:0008006" key="3">
    <source>
        <dbReference type="Google" id="ProtNLM"/>
    </source>
</evidence>
<organism evidence="1 2">
    <name type="scientific">Haladaptatus paucihalophilus DX253</name>
    <dbReference type="NCBI Taxonomy" id="797209"/>
    <lineage>
        <taxon>Archaea</taxon>
        <taxon>Methanobacteriati</taxon>
        <taxon>Methanobacteriota</taxon>
        <taxon>Stenosarchaea group</taxon>
        <taxon>Halobacteria</taxon>
        <taxon>Halobacteriales</taxon>
        <taxon>Haladaptataceae</taxon>
        <taxon>Haladaptatus</taxon>
    </lineage>
</organism>
<dbReference type="AlphaFoldDB" id="A0A1M6YY44"/>
<dbReference type="Proteomes" id="UP000184203">
    <property type="component" value="Unassembled WGS sequence"/>
</dbReference>
<dbReference type="OrthoDB" id="295069at2157"/>
<gene>
    <name evidence="1" type="ORF">SAMN05444342_3358</name>
</gene>
<name>A0A1M6YY44_HALPU</name>
<evidence type="ECO:0000313" key="2">
    <source>
        <dbReference type="Proteomes" id="UP000184203"/>
    </source>
</evidence>
<proteinExistence type="predicted"/>
<reference evidence="2" key="1">
    <citation type="submission" date="2016-11" db="EMBL/GenBank/DDBJ databases">
        <authorList>
            <person name="Varghese N."/>
            <person name="Submissions S."/>
        </authorList>
    </citation>
    <scope>NUCLEOTIDE SEQUENCE [LARGE SCALE GENOMIC DNA]</scope>
    <source>
        <strain evidence="2">DX253</strain>
    </source>
</reference>
<sequence>MRLMRRFGVAEKSDRPYECKRCETAFSVQYQVCPECGSYSVERDEWD</sequence>
<evidence type="ECO:0000313" key="1">
    <source>
        <dbReference type="EMBL" id="SHL23166.1"/>
    </source>
</evidence>